<comment type="caution">
    <text evidence="2">The sequence shown here is derived from an EMBL/GenBank/DDBJ whole genome shotgun (WGS) entry which is preliminary data.</text>
</comment>
<protein>
    <recommendedName>
        <fullName evidence="1">FCH domain-containing protein</fullName>
    </recommendedName>
</protein>
<name>A0AAU9IYN4_9CILI</name>
<accession>A0AAU9IYN4</accession>
<dbReference type="Gene3D" id="1.20.1270.60">
    <property type="entry name" value="Arfaptin homology (AH) domain/BAR domain"/>
    <property type="match status" value="1"/>
</dbReference>
<evidence type="ECO:0000259" key="1">
    <source>
        <dbReference type="SMART" id="SM00055"/>
    </source>
</evidence>
<dbReference type="AlphaFoldDB" id="A0AAU9IYN4"/>
<dbReference type="SMART" id="SM00055">
    <property type="entry name" value="FCH"/>
    <property type="match status" value="1"/>
</dbReference>
<sequence>MNYTELWDKFSEIRLQWKSSRNLLEECTNFMQEKSELDKSYAKGLERLAQSSIFDNSQQSNLCLYLSLIQTYINQQALILNNISAEFSNGFSASIKKLLVHQDFLIREKSEMGKNLVEEREKLIKNHLRAKEKYLGASKDSEKGHKRKESKQEEDYQKAYLCAIEELNNFNRPFEEEMNKILMFYQKQEEERKSLIKETLIKITEIEGSYLKSLFFEVESITKEIKKYNPQTEIELFITNLRTGKRVENVQFFSSQSSYNERHSLELKIANQIEIMRKIIDKCWKGKHLTSHEKSKFSIMISDPEGKKSWVSVLNEKRNHGQFVLPGETFYQLGTLMYEVLSKLTIEDFICASQCIILSQTFYKEENKTKIFLQTLIIAHPYWNQENFWEKMLEDSLENEMEKFAEYCIGEGEIHEDLPTRLREVVVAQLSSYIAIMESFQISESIVSQIINGFVKKYHLPEDAIAILVSYCSAIK</sequence>
<keyword evidence="3" id="KW-1185">Reference proteome</keyword>
<dbReference type="InterPro" id="IPR027267">
    <property type="entry name" value="AH/BAR_dom_sf"/>
</dbReference>
<feature type="domain" description="FCH" evidence="1">
    <location>
        <begin position="4"/>
        <end position="87"/>
    </location>
</feature>
<dbReference type="InterPro" id="IPR001060">
    <property type="entry name" value="FCH_dom"/>
</dbReference>
<gene>
    <name evidence="2" type="ORF">BSTOLATCC_MIC16896</name>
</gene>
<evidence type="ECO:0000313" key="2">
    <source>
        <dbReference type="EMBL" id="CAG9316796.1"/>
    </source>
</evidence>
<organism evidence="2 3">
    <name type="scientific">Blepharisma stoltei</name>
    <dbReference type="NCBI Taxonomy" id="1481888"/>
    <lineage>
        <taxon>Eukaryota</taxon>
        <taxon>Sar</taxon>
        <taxon>Alveolata</taxon>
        <taxon>Ciliophora</taxon>
        <taxon>Postciliodesmatophora</taxon>
        <taxon>Heterotrichea</taxon>
        <taxon>Heterotrichida</taxon>
        <taxon>Blepharismidae</taxon>
        <taxon>Blepharisma</taxon>
    </lineage>
</organism>
<proteinExistence type="predicted"/>
<dbReference type="SUPFAM" id="SSF103657">
    <property type="entry name" value="BAR/IMD domain-like"/>
    <property type="match status" value="1"/>
</dbReference>
<reference evidence="2" key="1">
    <citation type="submission" date="2021-09" db="EMBL/GenBank/DDBJ databases">
        <authorList>
            <consortium name="AG Swart"/>
            <person name="Singh M."/>
            <person name="Singh A."/>
            <person name="Seah K."/>
            <person name="Emmerich C."/>
        </authorList>
    </citation>
    <scope>NUCLEOTIDE SEQUENCE</scope>
    <source>
        <strain evidence="2">ATCC30299</strain>
    </source>
</reference>
<evidence type="ECO:0000313" key="3">
    <source>
        <dbReference type="Proteomes" id="UP001162131"/>
    </source>
</evidence>
<dbReference type="Proteomes" id="UP001162131">
    <property type="component" value="Unassembled WGS sequence"/>
</dbReference>
<dbReference type="EMBL" id="CAJZBQ010000016">
    <property type="protein sequence ID" value="CAG9316796.1"/>
    <property type="molecule type" value="Genomic_DNA"/>
</dbReference>